<dbReference type="AlphaFoldDB" id="A0A9Q1EAX7"/>
<reference evidence="3" key="1">
    <citation type="journal article" date="2023" name="Science">
        <title>Genome structures resolve the early diversification of teleost fishes.</title>
        <authorList>
            <person name="Parey E."/>
            <person name="Louis A."/>
            <person name="Montfort J."/>
            <person name="Bouchez O."/>
            <person name="Roques C."/>
            <person name="Iampietro C."/>
            <person name="Lluch J."/>
            <person name="Castinel A."/>
            <person name="Donnadieu C."/>
            <person name="Desvignes T."/>
            <person name="Floi Bucao C."/>
            <person name="Jouanno E."/>
            <person name="Wen M."/>
            <person name="Mejri S."/>
            <person name="Dirks R."/>
            <person name="Jansen H."/>
            <person name="Henkel C."/>
            <person name="Chen W.J."/>
            <person name="Zahm M."/>
            <person name="Cabau C."/>
            <person name="Klopp C."/>
            <person name="Thompson A.W."/>
            <person name="Robinson-Rechavi M."/>
            <person name="Braasch I."/>
            <person name="Lecointre G."/>
            <person name="Bobe J."/>
            <person name="Postlethwait J.H."/>
            <person name="Berthelot C."/>
            <person name="Roest Crollius H."/>
            <person name="Guiguen Y."/>
        </authorList>
    </citation>
    <scope>NUCLEOTIDE SEQUENCE</scope>
    <source>
        <strain evidence="3">WJC10195</strain>
    </source>
</reference>
<dbReference type="PANTHER" id="PTHR11533:SF172">
    <property type="entry name" value="AMINOPEPTIDASE N"/>
    <property type="match status" value="1"/>
</dbReference>
<dbReference type="GO" id="GO:0005615">
    <property type="term" value="C:extracellular space"/>
    <property type="evidence" value="ECO:0007669"/>
    <property type="project" value="TreeGrafter"/>
</dbReference>
<comment type="similarity">
    <text evidence="1">Belongs to the peptidase M1 family.</text>
</comment>
<dbReference type="GO" id="GO:0042277">
    <property type="term" value="F:peptide binding"/>
    <property type="evidence" value="ECO:0007669"/>
    <property type="project" value="TreeGrafter"/>
</dbReference>
<dbReference type="Proteomes" id="UP001152622">
    <property type="component" value="Chromosome 20"/>
</dbReference>
<protein>
    <recommendedName>
        <fullName evidence="2">ERAP1-like C-terminal domain-containing protein</fullName>
    </recommendedName>
</protein>
<dbReference type="PANTHER" id="PTHR11533">
    <property type="entry name" value="PROTEASE M1 ZINC METALLOPROTEASE"/>
    <property type="match status" value="1"/>
</dbReference>
<dbReference type="Gene3D" id="1.25.50.20">
    <property type="match status" value="1"/>
</dbReference>
<dbReference type="GO" id="GO:0005886">
    <property type="term" value="C:plasma membrane"/>
    <property type="evidence" value="ECO:0007669"/>
    <property type="project" value="TreeGrafter"/>
</dbReference>
<dbReference type="InterPro" id="IPR050344">
    <property type="entry name" value="Peptidase_M1_aminopeptidases"/>
</dbReference>
<dbReference type="EMBL" id="JAINUF010000020">
    <property type="protein sequence ID" value="KAJ8335457.1"/>
    <property type="molecule type" value="Genomic_DNA"/>
</dbReference>
<dbReference type="Gene3D" id="2.60.40.1910">
    <property type="match status" value="1"/>
</dbReference>
<dbReference type="GO" id="GO:0006508">
    <property type="term" value="P:proteolysis"/>
    <property type="evidence" value="ECO:0007669"/>
    <property type="project" value="TreeGrafter"/>
</dbReference>
<dbReference type="FunFam" id="1.25.50.20:FF:000012">
    <property type="entry name" value="Aminopeptidase N"/>
    <property type="match status" value="1"/>
</dbReference>
<dbReference type="GO" id="GO:0005737">
    <property type="term" value="C:cytoplasm"/>
    <property type="evidence" value="ECO:0007669"/>
    <property type="project" value="TreeGrafter"/>
</dbReference>
<feature type="domain" description="ERAP1-like C-terminal" evidence="2">
    <location>
        <begin position="25"/>
        <end position="324"/>
    </location>
</feature>
<evidence type="ECO:0000313" key="3">
    <source>
        <dbReference type="EMBL" id="KAJ8335457.1"/>
    </source>
</evidence>
<organism evidence="3 4">
    <name type="scientific">Synaphobranchus kaupii</name>
    <name type="common">Kaup's arrowtooth eel</name>
    <dbReference type="NCBI Taxonomy" id="118154"/>
    <lineage>
        <taxon>Eukaryota</taxon>
        <taxon>Metazoa</taxon>
        <taxon>Chordata</taxon>
        <taxon>Craniata</taxon>
        <taxon>Vertebrata</taxon>
        <taxon>Euteleostomi</taxon>
        <taxon>Actinopterygii</taxon>
        <taxon>Neopterygii</taxon>
        <taxon>Teleostei</taxon>
        <taxon>Anguilliformes</taxon>
        <taxon>Synaphobranchidae</taxon>
        <taxon>Synaphobranchus</taxon>
    </lineage>
</organism>
<feature type="non-terminal residue" evidence="3">
    <location>
        <position position="378"/>
    </location>
</feature>
<dbReference type="GO" id="GO:0008270">
    <property type="term" value="F:zinc ion binding"/>
    <property type="evidence" value="ECO:0007669"/>
    <property type="project" value="TreeGrafter"/>
</dbReference>
<dbReference type="GO" id="GO:0070006">
    <property type="term" value="F:metalloaminopeptidase activity"/>
    <property type="evidence" value="ECO:0007669"/>
    <property type="project" value="TreeGrafter"/>
</dbReference>
<name>A0A9Q1EAX7_SYNKA</name>
<dbReference type="OrthoDB" id="510539at2759"/>
<comment type="caution">
    <text evidence="3">The sequence shown here is derived from an EMBL/GenBank/DDBJ whole genome shotgun (WGS) entry which is preliminary data.</text>
</comment>
<evidence type="ECO:0000259" key="2">
    <source>
        <dbReference type="Pfam" id="PF11838"/>
    </source>
</evidence>
<evidence type="ECO:0000313" key="4">
    <source>
        <dbReference type="Proteomes" id="UP001152622"/>
    </source>
</evidence>
<dbReference type="GO" id="GO:0043171">
    <property type="term" value="P:peptide catabolic process"/>
    <property type="evidence" value="ECO:0007669"/>
    <property type="project" value="TreeGrafter"/>
</dbReference>
<keyword evidence="4" id="KW-1185">Reference proteome</keyword>
<accession>A0A9Q1EAX7</accession>
<evidence type="ECO:0000256" key="1">
    <source>
        <dbReference type="ARBA" id="ARBA00010136"/>
    </source>
</evidence>
<proteinExistence type="inferred from homology"/>
<dbReference type="InterPro" id="IPR024571">
    <property type="entry name" value="ERAP1-like_C_dom"/>
</dbReference>
<gene>
    <name evidence="3" type="ORF">SKAU_G00387990</name>
</gene>
<dbReference type="Pfam" id="PF11838">
    <property type="entry name" value="ERAP1_C"/>
    <property type="match status" value="1"/>
</dbReference>
<sequence>EIESDLLTVEGPVSKPVYQCDENEWILANVNCTGYYRVNYDPDNWEKLLQQLKTDHQKIPTISRVQLIADAFNLARLKYVNITLALNTTKYLVNDTEFMPWETANENLLHLILMFDRSAVCGPMKAYLRMLVAPLYDHFESFTMNSTIPDSHTAQLNQINAVTLACAIELPKCKKMATDLFDRLRKDPTTNLIHPNLRPTVYCSAIASGGELEWDFAWEMLKTSPSDQERERLGEALACTKHVWILNRYLQYTLNPDKIKPEVFISTVNIIAKNVVGQSLVWDFVVSQWSNIIKKFGKKYSLYPLIHGMTQRVPTKYEQQQLRKLEEIYNKMSLYHSGENFFDDVIRMNQINIKWVEEHKQTVLQWFQREVSQGNNKV</sequence>